<dbReference type="PROSITE" id="PS51257">
    <property type="entry name" value="PROKAR_LIPOPROTEIN"/>
    <property type="match status" value="1"/>
</dbReference>
<keyword evidence="4" id="KW-1185">Reference proteome</keyword>
<feature type="signal peptide" evidence="2">
    <location>
        <begin position="1"/>
        <end position="25"/>
    </location>
</feature>
<evidence type="ECO:0000256" key="1">
    <source>
        <dbReference type="SAM" id="MobiDB-lite"/>
    </source>
</evidence>
<keyword evidence="2" id="KW-0732">Signal</keyword>
<comment type="caution">
    <text evidence="3">The sequence shown here is derived from an EMBL/GenBank/DDBJ whole genome shotgun (WGS) entry which is preliminary data.</text>
</comment>
<dbReference type="AlphaFoldDB" id="A0A1S2P3N3"/>
<accession>A0A1S2P3N3</accession>
<evidence type="ECO:0000313" key="4">
    <source>
        <dbReference type="Proteomes" id="UP000179935"/>
    </source>
</evidence>
<protein>
    <recommendedName>
        <fullName evidence="5">Proteinase inhibitor I42 chagasin domain-containing protein</fullName>
    </recommendedName>
</protein>
<dbReference type="STRING" id="1428652.BIV24_23085"/>
<feature type="chain" id="PRO_5039077091" description="Proteinase inhibitor I42 chagasin domain-containing protein" evidence="2">
    <location>
        <begin position="26"/>
        <end position="152"/>
    </location>
</feature>
<evidence type="ECO:0000256" key="2">
    <source>
        <dbReference type="SAM" id="SignalP"/>
    </source>
</evidence>
<name>A0A1S2P3N3_9ACTN</name>
<sequence length="152" mass="15401">MRRTTFHQVTVAMAALLLAGCGTQSDGGAPDGDMVSPSPSPTATATGCTSEARLTAADDGRTICLTTGGQIRLTLHGTTDRPWAPVTATGSALKAANAGIAVRPGDAVAAFDAVAPGTAQLSSTRPLCARRPGQNSCLALQNWTVTVTVRKP</sequence>
<dbReference type="OrthoDB" id="4249545at2"/>
<reference evidence="3 4" key="1">
    <citation type="submission" date="2016-10" db="EMBL/GenBank/DDBJ databases">
        <title>Genome sequence of Streptomyces sp. MUSC 93.</title>
        <authorList>
            <person name="Lee L.-H."/>
            <person name="Ser H.-L."/>
            <person name="Law J.W.-F."/>
        </authorList>
    </citation>
    <scope>NUCLEOTIDE SEQUENCE [LARGE SCALE GENOMIC DNA]</scope>
    <source>
        <strain evidence="3 4">MUSC 93</strain>
    </source>
</reference>
<evidence type="ECO:0000313" key="3">
    <source>
        <dbReference type="EMBL" id="OIJ88045.1"/>
    </source>
</evidence>
<gene>
    <name evidence="3" type="ORF">BIV24_23085</name>
</gene>
<dbReference type="Proteomes" id="UP000179935">
    <property type="component" value="Unassembled WGS sequence"/>
</dbReference>
<feature type="region of interest" description="Disordered" evidence="1">
    <location>
        <begin position="27"/>
        <end position="47"/>
    </location>
</feature>
<proteinExistence type="predicted"/>
<organism evidence="3 4">
    <name type="scientific">Streptomyces colonosanans</name>
    <dbReference type="NCBI Taxonomy" id="1428652"/>
    <lineage>
        <taxon>Bacteria</taxon>
        <taxon>Bacillati</taxon>
        <taxon>Actinomycetota</taxon>
        <taxon>Actinomycetes</taxon>
        <taxon>Kitasatosporales</taxon>
        <taxon>Streptomycetaceae</taxon>
        <taxon>Streptomyces</taxon>
    </lineage>
</organism>
<dbReference type="EMBL" id="MLYP01000059">
    <property type="protein sequence ID" value="OIJ88045.1"/>
    <property type="molecule type" value="Genomic_DNA"/>
</dbReference>
<evidence type="ECO:0008006" key="5">
    <source>
        <dbReference type="Google" id="ProtNLM"/>
    </source>
</evidence>
<dbReference type="RefSeq" id="WP_071368332.1">
    <property type="nucleotide sequence ID" value="NZ_MLYP01000059.1"/>
</dbReference>